<reference evidence="7" key="1">
    <citation type="journal article" date="2012" name="PLoS Negl. Trop. Dis.">
        <title>A systematically improved high quality genome and transcriptome of the human blood fluke Schistosoma mansoni.</title>
        <authorList>
            <person name="Protasio A.V."/>
            <person name="Tsai I.J."/>
            <person name="Babbage A."/>
            <person name="Nichol S."/>
            <person name="Hunt M."/>
            <person name="Aslett M.A."/>
            <person name="De Silva N."/>
            <person name="Velarde G.S."/>
            <person name="Anderson T.J."/>
            <person name="Clark R.C."/>
            <person name="Davidson C."/>
            <person name="Dillon G.P."/>
            <person name="Holroyd N.E."/>
            <person name="LoVerde P.T."/>
            <person name="Lloyd C."/>
            <person name="McQuillan J."/>
            <person name="Oliveira G."/>
            <person name="Otto T.D."/>
            <person name="Parker-Manuel S.J."/>
            <person name="Quail M.A."/>
            <person name="Wilson R.A."/>
            <person name="Zerlotini A."/>
            <person name="Dunne D.W."/>
            <person name="Berriman M."/>
        </authorList>
    </citation>
    <scope>NUCLEOTIDE SEQUENCE [LARGE SCALE GENOMIC DNA]</scope>
    <source>
        <strain evidence="7">Puerto Rican</strain>
    </source>
</reference>
<dbReference type="Pfam" id="PF01370">
    <property type="entry name" value="Epimerase"/>
    <property type="match status" value="1"/>
</dbReference>
<dbReference type="PANTHER" id="PTHR12126">
    <property type="entry name" value="NADH-UBIQUINONE OXIDOREDUCTASE 39 KDA SUBUNIT-RELATED"/>
    <property type="match status" value="1"/>
</dbReference>
<feature type="domain" description="NAD-dependent epimerase/dehydratase" evidence="6">
    <location>
        <begin position="55"/>
        <end position="270"/>
    </location>
</feature>
<dbReference type="InterPro" id="IPR001509">
    <property type="entry name" value="Epimerase_deHydtase"/>
</dbReference>
<evidence type="ECO:0000256" key="4">
    <source>
        <dbReference type="ARBA" id="ARBA00043145"/>
    </source>
</evidence>
<evidence type="ECO:0000256" key="2">
    <source>
        <dbReference type="ARBA" id="ARBA00040720"/>
    </source>
</evidence>
<comment type="similarity">
    <text evidence="1">Belongs to the complex I NDUFA9 subunit family.</text>
</comment>
<evidence type="ECO:0000259" key="6">
    <source>
        <dbReference type="Pfam" id="PF01370"/>
    </source>
</evidence>
<accession>A0A3Q0KK25</accession>
<evidence type="ECO:0000256" key="3">
    <source>
        <dbReference type="ARBA" id="ARBA00042000"/>
    </source>
</evidence>
<name>A0A3Q0KK25_SCHMA</name>
<protein>
    <recommendedName>
        <fullName evidence="2">NADH dehydrogenase [ubiquinone] 1 alpha subcomplex subunit 9, mitochondrial</fullName>
    </recommendedName>
    <alternativeName>
        <fullName evidence="4">Complex I-39kD</fullName>
    </alternativeName>
    <alternativeName>
        <fullName evidence="3">NADH-ubiquinone oxidoreductase 39 kDa subunit</fullName>
    </alternativeName>
</protein>
<dbReference type="InParanoid" id="A0A3Q0KK25"/>
<evidence type="ECO:0000313" key="8">
    <source>
        <dbReference type="WBParaSite" id="Smp_106080.1"/>
    </source>
</evidence>
<dbReference type="Gene3D" id="3.40.50.720">
    <property type="entry name" value="NAD(P)-binding Rossmann-like Domain"/>
    <property type="match status" value="1"/>
</dbReference>
<reference evidence="8" key="2">
    <citation type="submission" date="2018-12" db="UniProtKB">
        <authorList>
            <consortium name="WormBaseParasite"/>
        </authorList>
    </citation>
    <scope>IDENTIFICATION</scope>
    <source>
        <strain evidence="8">Puerto Rican</strain>
    </source>
</reference>
<organism evidence="7 8">
    <name type="scientific">Schistosoma mansoni</name>
    <name type="common">Blood fluke</name>
    <dbReference type="NCBI Taxonomy" id="6183"/>
    <lineage>
        <taxon>Eukaryota</taxon>
        <taxon>Metazoa</taxon>
        <taxon>Spiralia</taxon>
        <taxon>Lophotrochozoa</taxon>
        <taxon>Platyhelminthes</taxon>
        <taxon>Trematoda</taxon>
        <taxon>Digenea</taxon>
        <taxon>Strigeidida</taxon>
        <taxon>Schistosomatoidea</taxon>
        <taxon>Schistosomatidae</taxon>
        <taxon>Schistosoma</taxon>
    </lineage>
</organism>
<dbReference type="WBParaSite" id="Smp_106080.1">
    <property type="protein sequence ID" value="Smp_106080.1"/>
    <property type="gene ID" value="Smp_106080"/>
</dbReference>
<proteinExistence type="inferred from homology"/>
<dbReference type="FunCoup" id="A0A3Q0KK25">
    <property type="interactions" value="1773"/>
</dbReference>
<dbReference type="AlphaFoldDB" id="A0A3Q0KK25"/>
<evidence type="ECO:0000256" key="1">
    <source>
        <dbReference type="ARBA" id="ARBA00038501"/>
    </source>
</evidence>
<sequence length="393" mass="44951">MSKVFGFFKKTGFNSYGLGIRFFTTTSGCLVEEPIVLSKLKRGTGGRASFNGITVTVFGGTGYLGRNLMAQLAKTGTQIILPYRCDPHMIRDVKVIGDLGQVLFLPFDLKDDESLRKAMKYSDVVINLTGTESDTRNFTIEHVHIDAASRIARISKELGVQQLVHVSALCQNKNPPKYVRKHSRFMVSKAIGEEEVLRERPDATIFRPAEIWGPHDRFLCYFASRPRRFTRLQSVHIPLWASGKNTVKQPVCVHDLACGIVNSLHNPESLGQIYEAVGPHRYRLDDMVKWIYFLCRYLPSEVYITPMSPLFLARTYIYEKVAPVHSYLTFERLERESATDILSGYPTLDDLNVKLRKLEDHINHIVFLHRRQLFYWDALGEFPEPPPPPIQFQ</sequence>
<evidence type="ECO:0000256" key="5">
    <source>
        <dbReference type="ARBA" id="ARBA00046455"/>
    </source>
</evidence>
<dbReference type="PANTHER" id="PTHR12126:SF11">
    <property type="entry name" value="NADH DEHYDROGENASE [UBIQUINONE] 1 ALPHA SUBCOMPLEX SUBUNIT 9, MITOCHONDRIAL"/>
    <property type="match status" value="1"/>
</dbReference>
<evidence type="ECO:0000313" key="7">
    <source>
        <dbReference type="Proteomes" id="UP000008854"/>
    </source>
</evidence>
<dbReference type="SUPFAM" id="SSF51735">
    <property type="entry name" value="NAD(P)-binding Rossmann-fold domains"/>
    <property type="match status" value="1"/>
</dbReference>
<dbReference type="GO" id="GO:0044877">
    <property type="term" value="F:protein-containing complex binding"/>
    <property type="evidence" value="ECO:0007669"/>
    <property type="project" value="TreeGrafter"/>
</dbReference>
<dbReference type="STRING" id="6183.A0A3Q0KK25"/>
<dbReference type="InterPro" id="IPR051207">
    <property type="entry name" value="ComplexI_NDUFA9_subunit"/>
</dbReference>
<keyword evidence="7" id="KW-1185">Reference proteome</keyword>
<dbReference type="InterPro" id="IPR036291">
    <property type="entry name" value="NAD(P)-bd_dom_sf"/>
</dbReference>
<dbReference type="Proteomes" id="UP000008854">
    <property type="component" value="Unassembled WGS sequence"/>
</dbReference>
<dbReference type="CDD" id="cd05271">
    <property type="entry name" value="NDUFA9_like_SDR_a"/>
    <property type="match status" value="1"/>
</dbReference>
<dbReference type="GO" id="GO:0005739">
    <property type="term" value="C:mitochondrion"/>
    <property type="evidence" value="ECO:0007669"/>
    <property type="project" value="TreeGrafter"/>
</dbReference>
<comment type="subunit">
    <text evidence="5">Complex I is composed of 45 different subunits. This a component of the hydrophobic protein fraction. Interacts with BLOC1S1. Interacts with SLC2A4. Interacts with CLOCK. Interacts with RAB5IF.</text>
</comment>